<dbReference type="AlphaFoldDB" id="A0A553WL38"/>
<dbReference type="Pfam" id="PF13181">
    <property type="entry name" value="TPR_8"/>
    <property type="match status" value="2"/>
</dbReference>
<reference evidence="2 3" key="1">
    <citation type="submission" date="2019-07" db="EMBL/GenBank/DDBJ databases">
        <authorList>
            <person name="Park M."/>
        </authorList>
    </citation>
    <scope>NUCLEOTIDE SEQUENCE [LARGE SCALE GENOMIC DNA]</scope>
    <source>
        <strain evidence="2 3">KCTC32445</strain>
    </source>
</reference>
<gene>
    <name evidence="2" type="ORF">FOM92_06245</name>
</gene>
<evidence type="ECO:0000313" key="2">
    <source>
        <dbReference type="EMBL" id="TSB05429.1"/>
    </source>
</evidence>
<dbReference type="EMBL" id="VKKU01000001">
    <property type="protein sequence ID" value="TSB05429.1"/>
    <property type="molecule type" value="Genomic_DNA"/>
</dbReference>
<comment type="caution">
    <text evidence="2">The sequence shown here is derived from an EMBL/GenBank/DDBJ whole genome shotgun (WGS) entry which is preliminary data.</text>
</comment>
<keyword evidence="3" id="KW-1185">Reference proteome</keyword>
<keyword evidence="1" id="KW-0808">Transferase</keyword>
<evidence type="ECO:0000256" key="1">
    <source>
        <dbReference type="ARBA" id="ARBA00022679"/>
    </source>
</evidence>
<protein>
    <submittedName>
        <fullName evidence="2">Tetratricopeptide repeat protein</fullName>
    </submittedName>
</protein>
<dbReference type="InterPro" id="IPR026634">
    <property type="entry name" value="TPST-like"/>
</dbReference>
<dbReference type="SMART" id="SM00028">
    <property type="entry name" value="TPR"/>
    <property type="match status" value="6"/>
</dbReference>
<accession>A0A553WL38</accession>
<dbReference type="Pfam" id="PF14559">
    <property type="entry name" value="TPR_19"/>
    <property type="match status" value="1"/>
</dbReference>
<dbReference type="InterPro" id="IPR027417">
    <property type="entry name" value="P-loop_NTPase"/>
</dbReference>
<sequence>MAEAMAACRQVLGTAPENIDALYTLSVAQRMTRDIPAALATLDQLIAIDPTYGRAWQERGHCLRDSGRREDAIAAYQRAVTHNGALVASWRMLSEMHGAAGRDGPADFARAQFTHLSQLPPELLSVASFIQEGRIFKAEQLCRAFLQRNGHHIEAMRLLAEIGMKFNAYDEAEFLLESCKVLEPENVSAHFDYVKVLRKRQKFEQALAEASELREKEPGNPEFEMLFANENLAVGNFDQAMLVYEALLGSMPNNPGINLTYGHALKTVGRQEDAISAYRRAYEARPDCGDAFWSLANLKTYRFTDDEIAQMQAREASPVTALDDRYHLCFALGKALEDRGEYDRSFEYYERGNRLKREELKYDPARLTKEMQLQRDLVTAELLERHSGAGCPARDPIFIVGLPRAGSTLLEQILASHSQVEGTMELPNIFALAYRLDRQRLVGEEPEYPGNLGNLTPENLLQFGEEFIRDTRVYRKEGTPYFIDKMPNNFRHIGLIHMILPNAKIIDARRGAMGCCFSGFKQLFAEGQEFTYGLNEVGQYYRDYVDLMDHWDQVLPGKILRVRYEDVVADLETQVRRLLNYCELPFEDACINFHQTERAVRTASSEQVRQPIFKSGVDQWEHFSNHLDPLRTILGPQLAST</sequence>
<proteinExistence type="predicted"/>
<dbReference type="PANTHER" id="PTHR12788:SF10">
    <property type="entry name" value="PROTEIN-TYROSINE SULFOTRANSFERASE"/>
    <property type="match status" value="1"/>
</dbReference>
<dbReference type="InterPro" id="IPR019734">
    <property type="entry name" value="TPR_rpt"/>
</dbReference>
<dbReference type="Gene3D" id="1.25.40.10">
    <property type="entry name" value="Tetratricopeptide repeat domain"/>
    <property type="match status" value="2"/>
</dbReference>
<dbReference type="PANTHER" id="PTHR12788">
    <property type="entry name" value="PROTEIN-TYROSINE SULFOTRANSFERASE 2"/>
    <property type="match status" value="1"/>
</dbReference>
<dbReference type="Pfam" id="PF13469">
    <property type="entry name" value="Sulfotransfer_3"/>
    <property type="match status" value="1"/>
</dbReference>
<dbReference type="Gene3D" id="3.40.50.300">
    <property type="entry name" value="P-loop containing nucleotide triphosphate hydrolases"/>
    <property type="match status" value="1"/>
</dbReference>
<dbReference type="SUPFAM" id="SSF48452">
    <property type="entry name" value="TPR-like"/>
    <property type="match status" value="2"/>
</dbReference>
<dbReference type="SUPFAM" id="SSF52540">
    <property type="entry name" value="P-loop containing nucleoside triphosphate hydrolases"/>
    <property type="match status" value="1"/>
</dbReference>
<evidence type="ECO:0000313" key="3">
    <source>
        <dbReference type="Proteomes" id="UP000320160"/>
    </source>
</evidence>
<name>A0A553WL38_9SPHN</name>
<organism evidence="2 3">
    <name type="scientific">Sphingorhabdus contaminans</name>
    <dbReference type="NCBI Taxonomy" id="1343899"/>
    <lineage>
        <taxon>Bacteria</taxon>
        <taxon>Pseudomonadati</taxon>
        <taxon>Pseudomonadota</taxon>
        <taxon>Alphaproteobacteria</taxon>
        <taxon>Sphingomonadales</taxon>
        <taxon>Sphingomonadaceae</taxon>
        <taxon>Sphingorhabdus</taxon>
    </lineage>
</organism>
<dbReference type="GO" id="GO:0008476">
    <property type="term" value="F:protein-tyrosine sulfotransferase activity"/>
    <property type="evidence" value="ECO:0007669"/>
    <property type="project" value="InterPro"/>
</dbReference>
<dbReference type="OrthoDB" id="9800698at2"/>
<dbReference type="InterPro" id="IPR011990">
    <property type="entry name" value="TPR-like_helical_dom_sf"/>
</dbReference>
<dbReference type="Proteomes" id="UP000320160">
    <property type="component" value="Unassembled WGS sequence"/>
</dbReference>